<dbReference type="GO" id="GO:0005975">
    <property type="term" value="P:carbohydrate metabolic process"/>
    <property type="evidence" value="ECO:0007669"/>
    <property type="project" value="InterPro"/>
</dbReference>
<evidence type="ECO:0000259" key="6">
    <source>
        <dbReference type="Pfam" id="PF00933"/>
    </source>
</evidence>
<evidence type="ECO:0000256" key="2">
    <source>
        <dbReference type="ARBA" id="ARBA00005336"/>
    </source>
</evidence>
<comment type="similarity">
    <text evidence="2">Belongs to the glycosyl hydrolase 3 family.</text>
</comment>
<dbReference type="InterPro" id="IPR017853">
    <property type="entry name" value="GH"/>
</dbReference>
<dbReference type="Gene3D" id="3.20.20.300">
    <property type="entry name" value="Glycoside hydrolase, family 3, N-terminal domain"/>
    <property type="match status" value="1"/>
</dbReference>
<evidence type="ECO:0000256" key="3">
    <source>
        <dbReference type="ARBA" id="ARBA00012663"/>
    </source>
</evidence>
<protein>
    <recommendedName>
        <fullName evidence="3">beta-N-acetylhexosaminidase</fullName>
        <ecNumber evidence="3">3.2.1.52</ecNumber>
    </recommendedName>
</protein>
<keyword evidence="8" id="KW-1185">Reference proteome</keyword>
<dbReference type="STRING" id="440168.SAMN04487974_101208"/>
<feature type="domain" description="Glycoside hydrolase family 3 N-terminal" evidence="6">
    <location>
        <begin position="30"/>
        <end position="296"/>
    </location>
</feature>
<dbReference type="EMBL" id="FNCS01000001">
    <property type="protein sequence ID" value="SDG15948.1"/>
    <property type="molecule type" value="Genomic_DNA"/>
</dbReference>
<evidence type="ECO:0000256" key="4">
    <source>
        <dbReference type="ARBA" id="ARBA00022801"/>
    </source>
</evidence>
<keyword evidence="5" id="KW-0326">Glycosidase</keyword>
<organism evidence="7 8">
    <name type="scientific">Pelagibacterium luteolum</name>
    <dbReference type="NCBI Taxonomy" id="440168"/>
    <lineage>
        <taxon>Bacteria</taxon>
        <taxon>Pseudomonadati</taxon>
        <taxon>Pseudomonadota</taxon>
        <taxon>Alphaproteobacteria</taxon>
        <taxon>Hyphomicrobiales</taxon>
        <taxon>Devosiaceae</taxon>
        <taxon>Pelagibacterium</taxon>
    </lineage>
</organism>
<dbReference type="AlphaFoldDB" id="A0A1G7RYW1"/>
<dbReference type="InterPro" id="IPR050226">
    <property type="entry name" value="NagZ_Beta-hexosaminidase"/>
</dbReference>
<dbReference type="Proteomes" id="UP000199495">
    <property type="component" value="Unassembled WGS sequence"/>
</dbReference>
<gene>
    <name evidence="7" type="ORF">SAMN04487974_101208</name>
</gene>
<keyword evidence="4" id="KW-0378">Hydrolase</keyword>
<dbReference type="PANTHER" id="PTHR30480:SF13">
    <property type="entry name" value="BETA-HEXOSAMINIDASE"/>
    <property type="match status" value="1"/>
</dbReference>
<proteinExistence type="inferred from homology"/>
<evidence type="ECO:0000256" key="5">
    <source>
        <dbReference type="ARBA" id="ARBA00023295"/>
    </source>
</evidence>
<evidence type="ECO:0000256" key="1">
    <source>
        <dbReference type="ARBA" id="ARBA00001231"/>
    </source>
</evidence>
<sequence length="339" mass="36865">MTTPLALFVGMPGYSLSDDEIAFFRDANPFGLFLFKRNLDNPEQIRALVRQFREAVRREDAPVYIDQEGGRVQRLDNGNWPLFRALGDFGALAAKDMDAAKTALRLSTLAMGTMMAELDIGSGTTPVVDLAIKGMHDVIGQRAFSDDPEIVTALGREVVEAMLEVGEMPIIKHIPGYGRVKVDPHFDLPVVDAALDDLMATDFKPFIDLKDAPWAMVAHLIFTALDTERPASVSPIVCDFIRSTLGYDGVIITDCLTMEALSGTWAERVTATLDAGYDIALHSQGTLAQSEAAAKAARPLSEHSLGRIARANARLGKARYDVADLHAQAEAIFAQYGLA</sequence>
<dbReference type="InterPro" id="IPR036962">
    <property type="entry name" value="Glyco_hydro_3_N_sf"/>
</dbReference>
<dbReference type="EC" id="3.2.1.52" evidence="3"/>
<dbReference type="InterPro" id="IPR001764">
    <property type="entry name" value="Glyco_hydro_3_N"/>
</dbReference>
<comment type="catalytic activity">
    <reaction evidence="1">
        <text>Hydrolysis of terminal non-reducing N-acetyl-D-hexosamine residues in N-acetyl-beta-D-hexosaminides.</text>
        <dbReference type="EC" id="3.2.1.52"/>
    </reaction>
</comment>
<dbReference type="PANTHER" id="PTHR30480">
    <property type="entry name" value="BETA-HEXOSAMINIDASE-RELATED"/>
    <property type="match status" value="1"/>
</dbReference>
<evidence type="ECO:0000313" key="8">
    <source>
        <dbReference type="Proteomes" id="UP000199495"/>
    </source>
</evidence>
<reference evidence="7 8" key="1">
    <citation type="submission" date="2016-10" db="EMBL/GenBank/DDBJ databases">
        <authorList>
            <person name="de Groot N.N."/>
        </authorList>
    </citation>
    <scope>NUCLEOTIDE SEQUENCE [LARGE SCALE GENOMIC DNA]</scope>
    <source>
        <strain evidence="7 8">CGMCC 1.10267</strain>
    </source>
</reference>
<dbReference type="GO" id="GO:0009254">
    <property type="term" value="P:peptidoglycan turnover"/>
    <property type="evidence" value="ECO:0007669"/>
    <property type="project" value="TreeGrafter"/>
</dbReference>
<accession>A0A1G7RYW1</accession>
<dbReference type="Pfam" id="PF00933">
    <property type="entry name" value="Glyco_hydro_3"/>
    <property type="match status" value="1"/>
</dbReference>
<evidence type="ECO:0000313" key="7">
    <source>
        <dbReference type="EMBL" id="SDG15948.1"/>
    </source>
</evidence>
<name>A0A1G7RYW1_9HYPH</name>
<dbReference type="GO" id="GO:0004563">
    <property type="term" value="F:beta-N-acetylhexosaminidase activity"/>
    <property type="evidence" value="ECO:0007669"/>
    <property type="project" value="UniProtKB-EC"/>
</dbReference>
<dbReference type="SUPFAM" id="SSF51445">
    <property type="entry name" value="(Trans)glycosidases"/>
    <property type="match status" value="1"/>
</dbReference>